<dbReference type="InterPro" id="IPR011545">
    <property type="entry name" value="DEAD/DEAH_box_helicase_dom"/>
</dbReference>
<dbReference type="EMBL" id="BMKF01000002">
    <property type="protein sequence ID" value="GGB74725.1"/>
    <property type="molecule type" value="Genomic_DNA"/>
</dbReference>
<dbReference type="Pfam" id="PF00271">
    <property type="entry name" value="Helicase_C"/>
    <property type="match status" value="1"/>
</dbReference>
<evidence type="ECO:0000256" key="3">
    <source>
        <dbReference type="ARBA" id="ARBA00022801"/>
    </source>
</evidence>
<keyword evidence="7" id="KW-0234">DNA repair</keyword>
<dbReference type="Pfam" id="PF00270">
    <property type="entry name" value="DEAD"/>
    <property type="match status" value="1"/>
</dbReference>
<dbReference type="InterPro" id="IPR001650">
    <property type="entry name" value="Helicase_C-like"/>
</dbReference>
<feature type="domain" description="Helicase ATP-binding" evidence="11">
    <location>
        <begin position="34"/>
        <end position="217"/>
    </location>
</feature>
<evidence type="ECO:0000256" key="5">
    <source>
        <dbReference type="ARBA" id="ARBA00022840"/>
    </source>
</evidence>
<feature type="region of interest" description="Disordered" evidence="10">
    <location>
        <begin position="577"/>
        <end position="659"/>
    </location>
</feature>
<dbReference type="SUPFAM" id="SSF52540">
    <property type="entry name" value="P-loop containing nucleoside triphosphate hydrolases"/>
    <property type="match status" value="1"/>
</dbReference>
<organism evidence="13 14">
    <name type="scientific">Henriciella pelagia</name>
    <dbReference type="NCBI Taxonomy" id="1977912"/>
    <lineage>
        <taxon>Bacteria</taxon>
        <taxon>Pseudomonadati</taxon>
        <taxon>Pseudomonadota</taxon>
        <taxon>Alphaproteobacteria</taxon>
        <taxon>Hyphomonadales</taxon>
        <taxon>Hyphomonadaceae</taxon>
        <taxon>Henriciella</taxon>
    </lineage>
</organism>
<evidence type="ECO:0000256" key="4">
    <source>
        <dbReference type="ARBA" id="ARBA00022806"/>
    </source>
</evidence>
<dbReference type="PANTHER" id="PTHR47962">
    <property type="entry name" value="ATP-DEPENDENT HELICASE LHR-RELATED-RELATED"/>
    <property type="match status" value="1"/>
</dbReference>
<keyword evidence="8" id="KW-0413">Isomerase</keyword>
<reference evidence="14" key="1">
    <citation type="journal article" date="2019" name="Int. J. Syst. Evol. Microbiol.">
        <title>The Global Catalogue of Microorganisms (GCM) 10K type strain sequencing project: providing services to taxonomists for standard genome sequencing and annotation.</title>
        <authorList>
            <consortium name="The Broad Institute Genomics Platform"/>
            <consortium name="The Broad Institute Genome Sequencing Center for Infectious Disease"/>
            <person name="Wu L."/>
            <person name="Ma J."/>
        </authorList>
    </citation>
    <scope>NUCLEOTIDE SEQUENCE [LARGE SCALE GENOMIC DNA]</scope>
    <source>
        <strain evidence="14">CGMCC 1.15928</strain>
    </source>
</reference>
<evidence type="ECO:0000259" key="12">
    <source>
        <dbReference type="PROSITE" id="PS51194"/>
    </source>
</evidence>
<evidence type="ECO:0000256" key="9">
    <source>
        <dbReference type="ARBA" id="ARBA00093467"/>
    </source>
</evidence>
<evidence type="ECO:0000256" key="10">
    <source>
        <dbReference type="SAM" id="MobiDB-lite"/>
    </source>
</evidence>
<dbReference type="SMART" id="SM00487">
    <property type="entry name" value="DEXDc"/>
    <property type="match status" value="1"/>
</dbReference>
<dbReference type="PIRSF" id="PIRSF037307">
    <property type="entry name" value="Lhr-like_helic_prd"/>
    <property type="match status" value="1"/>
</dbReference>
<dbReference type="RefSeq" id="WP_233123898.1">
    <property type="nucleotide sequence ID" value="NZ_BMKF01000002.1"/>
</dbReference>
<dbReference type="InterPro" id="IPR027417">
    <property type="entry name" value="P-loop_NTPase"/>
</dbReference>
<keyword evidence="3" id="KW-0378">Hydrolase</keyword>
<dbReference type="SMART" id="SM00490">
    <property type="entry name" value="HELICc"/>
    <property type="match status" value="1"/>
</dbReference>
<evidence type="ECO:0000256" key="8">
    <source>
        <dbReference type="ARBA" id="ARBA00023235"/>
    </source>
</evidence>
<keyword evidence="5" id="KW-0067">ATP-binding</keyword>
<keyword evidence="1" id="KW-0547">Nucleotide-binding</keyword>
<dbReference type="Proteomes" id="UP000628854">
    <property type="component" value="Unassembled WGS sequence"/>
</dbReference>
<sequence length="976" mass="106564">MPDASALPFQLPDRFEDWFKGRGWAPRPHQLALTETALAGDSALLIAPTGGGKTLAGFLASLIELERKPKSNSGRPALHTLYISPLKALATDVERNLNTPVAEMGLDIRIETRTGDTPQSKRQRQRTNPPDILLTTPEQLALFIASDHADEFFSDLRCVIIDEVHAIAASKRGDLLSLGLATLAEWAPTCRFIGLSATVRDPGLLADWLDVRKAPGPLPPPDLGEVGGGAARRGEPQSTATAASPLRPSGTSPRKRVEAKAQTTDEVLASPTHVGEVAHSREAVGRRGRGVHIIRAEGGVGANIDILVSRERIPWSGHSGRFAIPEVYEAIKAAEMALVFVNTRSQAELLFQELWRANEDALPIALHHGSLAVEQRRKVEAAMAKGTLKGVVCTSTLDLGIDWGGVDLVIQMGAPKGAARLIQRIGRANHRMDEASRALLVPTNRFEVLECRAAEAAVEAGEIDGEPMRQGALDVLAQHIMGRACGVGFELEPLFDEIRRAAPYEALDWESYERVVDLVATGGYALKTYDRFKRIVRMQDGVWRVRTARDAQQHRMNVGAIVEAQLLNVRLANFVGKRSATNPPPQVGEGPAGRRGLRSQSAQQTNRSSGSIGGGEGHGSGKKSGAASRGSPLRAASPPTSPAGGGGKSAAQEQRAIRPGRKLGEIEEYFISTLTPGDTFLFAGEILRFIGISELDVLVTRAQTDKPAIPTYNGGKFPLTTFLADRVRHMIHDPAQWQGLPDQVREWFEIQKEKSEIPPPDHLLVETFPRADRHYLVTYPFEGRLAHQTLGMLLTRRLERAGAKPLGFVASEYAMAVWAMDDMSSIDMDALFHPDMLGDDLEEWLDESPLMKRTFAQAAQISGIIARRLPGKEKTGRQITFSTDLIYDVLRSHEPDHILLQAARQDAATGLLDIRRLSDMLTRIRGKIDHQKLDRISPFAVPVMLEVGKERVNSESVIEAIVAEAESDLIREAMGR</sequence>
<feature type="domain" description="Helicase C-terminal" evidence="12">
    <location>
        <begin position="323"/>
        <end position="474"/>
    </location>
</feature>
<dbReference type="Pfam" id="PF19306">
    <property type="entry name" value="WHD_Lhr"/>
    <property type="match status" value="2"/>
</dbReference>
<proteinExistence type="inferred from homology"/>
<dbReference type="InterPro" id="IPR045628">
    <property type="entry name" value="Lhr_WH_dom"/>
</dbReference>
<dbReference type="InterPro" id="IPR013701">
    <property type="entry name" value="Lhr-like_DEAD/DEAH_assoc"/>
</dbReference>
<dbReference type="Pfam" id="PF08494">
    <property type="entry name" value="DEAD_assoc"/>
    <property type="match status" value="1"/>
</dbReference>
<name>A0ABQ1JTQ5_9PROT</name>
<evidence type="ECO:0000259" key="11">
    <source>
        <dbReference type="PROSITE" id="PS51192"/>
    </source>
</evidence>
<comment type="similarity">
    <text evidence="9">Belongs to the Lhr helicase family. Lhr-Core subfamily.</text>
</comment>
<evidence type="ECO:0000256" key="2">
    <source>
        <dbReference type="ARBA" id="ARBA00022763"/>
    </source>
</evidence>
<evidence type="ECO:0000313" key="14">
    <source>
        <dbReference type="Proteomes" id="UP000628854"/>
    </source>
</evidence>
<accession>A0ABQ1JTQ5</accession>
<dbReference type="PROSITE" id="PS51194">
    <property type="entry name" value="HELICASE_CTER"/>
    <property type="match status" value="1"/>
</dbReference>
<evidence type="ECO:0000256" key="1">
    <source>
        <dbReference type="ARBA" id="ARBA00022741"/>
    </source>
</evidence>
<gene>
    <name evidence="13" type="ORF">GCM10011503_24280</name>
</gene>
<dbReference type="InterPro" id="IPR017170">
    <property type="entry name" value="Lhr-like"/>
</dbReference>
<keyword evidence="14" id="KW-1185">Reference proteome</keyword>
<evidence type="ECO:0008006" key="15">
    <source>
        <dbReference type="Google" id="ProtNLM"/>
    </source>
</evidence>
<keyword evidence="2" id="KW-0227">DNA damage</keyword>
<evidence type="ECO:0000256" key="6">
    <source>
        <dbReference type="ARBA" id="ARBA00023125"/>
    </source>
</evidence>
<evidence type="ECO:0000256" key="7">
    <source>
        <dbReference type="ARBA" id="ARBA00023204"/>
    </source>
</evidence>
<feature type="region of interest" description="Disordered" evidence="10">
    <location>
        <begin position="108"/>
        <end position="131"/>
    </location>
</feature>
<evidence type="ECO:0000313" key="13">
    <source>
        <dbReference type="EMBL" id="GGB74725.1"/>
    </source>
</evidence>
<dbReference type="CDD" id="cd18796">
    <property type="entry name" value="SF2_C_LHR"/>
    <property type="match status" value="1"/>
</dbReference>
<dbReference type="InterPro" id="IPR052511">
    <property type="entry name" value="ATP-dep_Helicase"/>
</dbReference>
<dbReference type="Gene3D" id="3.40.50.300">
    <property type="entry name" value="P-loop containing nucleotide triphosphate hydrolases"/>
    <property type="match status" value="2"/>
</dbReference>
<dbReference type="InterPro" id="IPR014001">
    <property type="entry name" value="Helicase_ATP-bd"/>
</dbReference>
<keyword evidence="4" id="KW-0347">Helicase</keyword>
<dbReference type="PANTHER" id="PTHR47962:SF3">
    <property type="entry name" value="LARGE ATP-DEPENDENT HELICASE-RELATED PROTEIN"/>
    <property type="match status" value="1"/>
</dbReference>
<comment type="caution">
    <text evidence="13">The sequence shown here is derived from an EMBL/GenBank/DDBJ whole genome shotgun (WGS) entry which is preliminary data.</text>
</comment>
<dbReference type="PROSITE" id="PS51192">
    <property type="entry name" value="HELICASE_ATP_BIND_1"/>
    <property type="match status" value="1"/>
</dbReference>
<protein>
    <recommendedName>
        <fullName evidence="15">Ligase-associated DNA damage response DEXH box helicase</fullName>
    </recommendedName>
</protein>
<keyword evidence="6" id="KW-0238">DNA-binding</keyword>
<feature type="compositionally biased region" description="Low complexity" evidence="10">
    <location>
        <begin position="623"/>
        <end position="638"/>
    </location>
</feature>
<feature type="region of interest" description="Disordered" evidence="10">
    <location>
        <begin position="216"/>
        <end position="264"/>
    </location>
</feature>